<sequence length="69" mass="7811">MTALPVARYDQTRAPALGKQPRPWFTFQCQRCGKDFRARFIARECRDCWAETAAIYPTLWPGTGEASGS</sequence>
<dbReference type="Proteomes" id="UP000594984">
    <property type="component" value="Segment"/>
</dbReference>
<dbReference type="KEGG" id="vg:63911414"/>
<protein>
    <submittedName>
        <fullName evidence="1">DNA binding protein</fullName>
    </submittedName>
</protein>
<reference evidence="1 2" key="1">
    <citation type="submission" date="2020-12" db="EMBL/GenBank/DDBJ databases">
        <authorList>
            <person name="Amarh E.D."/>
            <person name="Dedrick R.M."/>
            <person name="Garlena R.A."/>
            <person name="Russell D.A."/>
            <person name="Jacobs-Sera D."/>
            <person name="Hatfull G.F."/>
        </authorList>
    </citation>
    <scope>NUCLEOTIDE SEQUENCE [LARGE SCALE GENOMIC DNA]</scope>
</reference>
<dbReference type="EMBL" id="MW353181">
    <property type="protein sequence ID" value="QPP19691.1"/>
    <property type="molecule type" value="Genomic_DNA"/>
</dbReference>
<evidence type="ECO:0000313" key="1">
    <source>
        <dbReference type="EMBL" id="QPP19691.1"/>
    </source>
</evidence>
<proteinExistence type="predicted"/>
<accession>A0A7T1X4N2</accession>
<name>A0A7T1X4N2_9CAUD</name>
<gene>
    <name evidence="1" type="primary">57</name>
    <name evidence="1" type="ORF">PHIT46-1_57</name>
</gene>
<dbReference type="RefSeq" id="YP_010050680.1">
    <property type="nucleotide sequence ID" value="NC_054432.1"/>
</dbReference>
<evidence type="ECO:0000313" key="2">
    <source>
        <dbReference type="Proteomes" id="UP000594984"/>
    </source>
</evidence>
<organism evidence="1 2">
    <name type="scientific">Mycobacterium phage phiT46-1</name>
    <dbReference type="NCBI Taxonomy" id="2775045"/>
    <lineage>
        <taxon>Viruses</taxon>
        <taxon>Duplodnaviria</taxon>
        <taxon>Heunggongvirae</taxon>
        <taxon>Uroviricota</taxon>
        <taxon>Caudoviricetes</taxon>
        <taxon>Mycoabscvirus</taxon>
        <taxon>Mycoabscvirus phiT46-1</taxon>
    </lineage>
</organism>
<keyword evidence="2" id="KW-1185">Reference proteome</keyword>
<dbReference type="GeneID" id="63911414"/>